<evidence type="ECO:0000259" key="7">
    <source>
        <dbReference type="Pfam" id="PF07685"/>
    </source>
</evidence>
<keyword evidence="2 4" id="KW-0169">Cobalamin biosynthesis</keyword>
<dbReference type="NCBIfam" id="TIGR00313">
    <property type="entry name" value="cobQ"/>
    <property type="match status" value="1"/>
</dbReference>
<keyword evidence="11" id="KW-1185">Reference proteome</keyword>
<dbReference type="Proteomes" id="UP000677457">
    <property type="component" value="Unassembled WGS sequence"/>
</dbReference>
<feature type="domain" description="CobB/CobQ-like glutamine amidotransferase" evidence="7">
    <location>
        <begin position="261"/>
        <end position="441"/>
    </location>
</feature>
<sequence length="575" mass="59579">MSGGLLVAGTTSDAGKSVLTAGICRWLHRRGVRVAPFKAQNMSNNSAVVVGPDGRGGEIGRAQAMQAAACGLAPDLRFNPVLLKPGSDRTSQVVLLGEAVDTLTAGTFRQLRPRLADTAYAALADLRATHDVVICEGAGSPAEINLRAGDYVNMGLARHAGLPAIVVGDIDRGGVFASMFGTVALLEPADQALVAGFVINKFRGDPSLLAPGLDMLRQVTGRPTYGVLPWALDLWLDAEDSLAYGRVLGRPAAPRGSDWLDVAVVRLPRISNATDVEALATEPGVRVRLTVEPAELAAADLVVLPGSKSTVADLDWLRQSGLADAVLAHAAAGRPLLGVCGGFQMLGRLIHDPVESRRGSVPGLGLLPVEVTFDPCKTVRRSAGIGWDAEPVGGYEIHHGYVSAAAPDLAPLFVYHDGTGEGAVAGSVYGTHWHGAFESDGFRRRFLARVARQAGRHGFQVAPDTSFAGARERSLDLLGDLVEEHLDTAGLWRLIESGPSPGLPFIPPGAPDAGPRTGSGAPDTEPADREPGTAAGRGPGSVANVGGAVGDRESGIPPGVHSSDDIGGSVQAERA</sequence>
<dbReference type="GO" id="GO:0003824">
    <property type="term" value="F:catalytic activity"/>
    <property type="evidence" value="ECO:0007669"/>
    <property type="project" value="InterPro"/>
</dbReference>
<dbReference type="InterPro" id="IPR002586">
    <property type="entry name" value="CobQ/CobB/MinD/ParA_Nub-bd_dom"/>
</dbReference>
<dbReference type="HAMAP" id="MF_00028">
    <property type="entry name" value="CobQ"/>
    <property type="match status" value="1"/>
</dbReference>
<dbReference type="PANTHER" id="PTHR21343">
    <property type="entry name" value="DETHIOBIOTIN SYNTHETASE"/>
    <property type="match status" value="1"/>
</dbReference>
<dbReference type="EMBL" id="VFOL01000001">
    <property type="protein sequence ID" value="TQL37403.1"/>
    <property type="molecule type" value="Genomic_DNA"/>
</dbReference>
<dbReference type="InterPro" id="IPR011698">
    <property type="entry name" value="GATase_3"/>
</dbReference>
<dbReference type="CDD" id="cd01750">
    <property type="entry name" value="GATase1_CobQ"/>
    <property type="match status" value="1"/>
</dbReference>
<dbReference type="SUPFAM" id="SSF52317">
    <property type="entry name" value="Class I glutamine amidotransferase-like"/>
    <property type="match status" value="1"/>
</dbReference>
<dbReference type="PROSITE" id="PS51274">
    <property type="entry name" value="GATASE_COBBQ"/>
    <property type="match status" value="1"/>
</dbReference>
<dbReference type="PROSITE" id="PS51273">
    <property type="entry name" value="GATASE_TYPE_1"/>
    <property type="match status" value="1"/>
</dbReference>
<name>A0A542XP12_SALAC</name>
<gene>
    <name evidence="4 8" type="primary">cobQ</name>
    <name evidence="9" type="ORF">FB564_2556</name>
    <name evidence="8" type="ORF">Sar04_40150</name>
</gene>
<evidence type="ECO:0000256" key="1">
    <source>
        <dbReference type="ARBA" id="ARBA00004953"/>
    </source>
</evidence>
<feature type="region of interest" description="Disordered" evidence="5">
    <location>
        <begin position="502"/>
        <end position="575"/>
    </location>
</feature>
<dbReference type="Gene3D" id="3.40.50.880">
    <property type="match status" value="1"/>
</dbReference>
<accession>A0A542XP12</accession>
<dbReference type="GO" id="GO:0015420">
    <property type="term" value="F:ABC-type vitamin B12 transporter activity"/>
    <property type="evidence" value="ECO:0007669"/>
    <property type="project" value="UniProtKB-UniRule"/>
</dbReference>
<dbReference type="InterPro" id="IPR029062">
    <property type="entry name" value="Class_I_gatase-like"/>
</dbReference>
<evidence type="ECO:0000256" key="5">
    <source>
        <dbReference type="SAM" id="MobiDB-lite"/>
    </source>
</evidence>
<evidence type="ECO:0000313" key="8">
    <source>
        <dbReference type="EMBL" id="GIM87279.1"/>
    </source>
</evidence>
<evidence type="ECO:0000313" key="10">
    <source>
        <dbReference type="Proteomes" id="UP000315983"/>
    </source>
</evidence>
<dbReference type="Pfam" id="PF01656">
    <property type="entry name" value="CbiA"/>
    <property type="match status" value="1"/>
</dbReference>
<dbReference type="InterPro" id="IPR027417">
    <property type="entry name" value="P-loop_NTPase"/>
</dbReference>
<evidence type="ECO:0000256" key="2">
    <source>
        <dbReference type="ARBA" id="ARBA00022573"/>
    </source>
</evidence>
<dbReference type="InterPro" id="IPR047045">
    <property type="entry name" value="CobQ_N"/>
</dbReference>
<dbReference type="InterPro" id="IPR033949">
    <property type="entry name" value="CobQ_GATase1"/>
</dbReference>
<dbReference type="PANTHER" id="PTHR21343:SF1">
    <property type="entry name" value="COBYRIC ACID SYNTHASE"/>
    <property type="match status" value="1"/>
</dbReference>
<comment type="function">
    <text evidence="4">Catalyzes amidations at positions B, D, E, and G on adenosylcobyrinic A,C-diamide. NH(2) groups are provided by glutamine, and one molecule of ATP is hydrogenolyzed for each amidation.</text>
</comment>
<evidence type="ECO:0000313" key="11">
    <source>
        <dbReference type="Proteomes" id="UP000677457"/>
    </source>
</evidence>
<comment type="pathway">
    <text evidence="1 4">Cofactor biosynthesis; adenosylcobalamin biosynthesis.</text>
</comment>
<dbReference type="AlphaFoldDB" id="A0A542XP12"/>
<evidence type="ECO:0000256" key="3">
    <source>
        <dbReference type="ARBA" id="ARBA00022962"/>
    </source>
</evidence>
<dbReference type="Gene3D" id="3.40.50.300">
    <property type="entry name" value="P-loop containing nucleotide triphosphate hydrolases"/>
    <property type="match status" value="1"/>
</dbReference>
<dbReference type="EMBL" id="BOQM01000034">
    <property type="protein sequence ID" value="GIM87279.1"/>
    <property type="molecule type" value="Genomic_DNA"/>
</dbReference>
<dbReference type="CDD" id="cd05389">
    <property type="entry name" value="CobQ_N"/>
    <property type="match status" value="1"/>
</dbReference>
<evidence type="ECO:0000313" key="9">
    <source>
        <dbReference type="EMBL" id="TQL37403.1"/>
    </source>
</evidence>
<evidence type="ECO:0000259" key="6">
    <source>
        <dbReference type="Pfam" id="PF01656"/>
    </source>
</evidence>
<comment type="caution">
    <text evidence="9">The sequence shown here is derived from an EMBL/GenBank/DDBJ whole genome shotgun (WGS) entry which is preliminary data.</text>
</comment>
<dbReference type="Pfam" id="PF07685">
    <property type="entry name" value="GATase_3"/>
    <property type="match status" value="1"/>
</dbReference>
<reference evidence="9 10" key="1">
    <citation type="submission" date="2019-06" db="EMBL/GenBank/DDBJ databases">
        <title>Sequencing the genomes of 1000 actinobacteria strains.</title>
        <authorList>
            <person name="Klenk H.-P."/>
        </authorList>
    </citation>
    <scope>NUCLEOTIDE SEQUENCE [LARGE SCALE GENOMIC DNA]</scope>
    <source>
        <strain evidence="9 10">DSM 44819</strain>
    </source>
</reference>
<dbReference type="InterPro" id="IPR004459">
    <property type="entry name" value="CobQ_synth"/>
</dbReference>
<dbReference type="UniPathway" id="UPA00148"/>
<proteinExistence type="inferred from homology"/>
<comment type="similarity">
    <text evidence="4">Belongs to the CobB/CobQ family. CobQ subfamily.</text>
</comment>
<feature type="domain" description="CobQ/CobB/MinD/ParA nucleotide binding" evidence="6">
    <location>
        <begin position="6"/>
        <end position="234"/>
    </location>
</feature>
<dbReference type="SUPFAM" id="SSF52540">
    <property type="entry name" value="P-loop containing nucleoside triphosphate hydrolases"/>
    <property type="match status" value="1"/>
</dbReference>
<feature type="active site" evidence="4">
    <location>
        <position position="434"/>
    </location>
</feature>
<dbReference type="NCBIfam" id="NF001989">
    <property type="entry name" value="PRK00784.1"/>
    <property type="match status" value="1"/>
</dbReference>
<feature type="active site" description="Nucleophile" evidence="4">
    <location>
        <position position="340"/>
    </location>
</feature>
<dbReference type="Proteomes" id="UP000315983">
    <property type="component" value="Unassembled WGS sequence"/>
</dbReference>
<dbReference type="GO" id="GO:0009236">
    <property type="term" value="P:cobalamin biosynthetic process"/>
    <property type="evidence" value="ECO:0007669"/>
    <property type="project" value="UniProtKB-UniRule"/>
</dbReference>
<organism evidence="9 10">
    <name type="scientific">Salinispora arenicola</name>
    <dbReference type="NCBI Taxonomy" id="168697"/>
    <lineage>
        <taxon>Bacteria</taxon>
        <taxon>Bacillati</taxon>
        <taxon>Actinomycetota</taxon>
        <taxon>Actinomycetes</taxon>
        <taxon>Micromonosporales</taxon>
        <taxon>Micromonosporaceae</taxon>
        <taxon>Salinispora</taxon>
    </lineage>
</organism>
<reference evidence="8 11" key="2">
    <citation type="submission" date="2021-03" db="EMBL/GenBank/DDBJ databases">
        <title>Whole genome shotgun sequence of Salinispora arenicola NBRC 105043.</title>
        <authorList>
            <person name="Komaki H."/>
            <person name="Tamura T."/>
        </authorList>
    </citation>
    <scope>NUCLEOTIDE SEQUENCE [LARGE SCALE GENOMIC DNA]</scope>
    <source>
        <strain evidence="8 11">NBRC 105043</strain>
    </source>
</reference>
<evidence type="ECO:0000256" key="4">
    <source>
        <dbReference type="HAMAP-Rule" id="MF_00028"/>
    </source>
</evidence>
<protein>
    <recommendedName>
        <fullName evidence="4">Cobyric acid synthase</fullName>
    </recommendedName>
</protein>
<keyword evidence="3 4" id="KW-0315">Glutamine amidotransferase</keyword>